<dbReference type="PROSITE" id="PS50989">
    <property type="entry name" value="COA_CT_CTER"/>
    <property type="match status" value="1"/>
</dbReference>
<organism evidence="3 4">
    <name type="scientific">Sneathiella marina</name>
    <dbReference type="NCBI Taxonomy" id="2950108"/>
    <lineage>
        <taxon>Bacteria</taxon>
        <taxon>Pseudomonadati</taxon>
        <taxon>Pseudomonadota</taxon>
        <taxon>Alphaproteobacteria</taxon>
        <taxon>Sneathiellales</taxon>
        <taxon>Sneathiellaceae</taxon>
        <taxon>Sneathiella</taxon>
    </lineage>
</organism>
<accession>A0ABY4W623</accession>
<dbReference type="Pfam" id="PF01039">
    <property type="entry name" value="Carboxyl_trans"/>
    <property type="match status" value="1"/>
</dbReference>
<dbReference type="InterPro" id="IPR034733">
    <property type="entry name" value="AcCoA_carboxyl_beta"/>
</dbReference>
<dbReference type="Proteomes" id="UP001056291">
    <property type="component" value="Chromosome"/>
</dbReference>
<evidence type="ECO:0000259" key="2">
    <source>
        <dbReference type="PROSITE" id="PS50989"/>
    </source>
</evidence>
<protein>
    <submittedName>
        <fullName evidence="3">Acyl-CoA carboxylase subunit beta</fullName>
    </submittedName>
</protein>
<feature type="domain" description="CoA carboxyltransferase C-terminal" evidence="2">
    <location>
        <begin position="280"/>
        <end position="525"/>
    </location>
</feature>
<reference evidence="3" key="1">
    <citation type="submission" date="2022-06" db="EMBL/GenBank/DDBJ databases">
        <title>Sneathiella actinostolidae sp. nov., isolated from a sea anemonein the Western Pacific Ocean.</title>
        <authorList>
            <person name="Wei M.J."/>
        </authorList>
    </citation>
    <scope>NUCLEOTIDE SEQUENCE</scope>
    <source>
        <strain evidence="3">PHK-P5</strain>
    </source>
</reference>
<dbReference type="PANTHER" id="PTHR22855">
    <property type="entry name" value="ACETYL, PROPIONYL, PYRUVATE, AND GLUTACONYL CARBOXYLASE-RELATED"/>
    <property type="match status" value="1"/>
</dbReference>
<name>A0ABY4W623_9PROT</name>
<dbReference type="InterPro" id="IPR029045">
    <property type="entry name" value="ClpP/crotonase-like_dom_sf"/>
</dbReference>
<feature type="domain" description="CoA carboxyltransferase N-terminal" evidence="1">
    <location>
        <begin position="22"/>
        <end position="279"/>
    </location>
</feature>
<dbReference type="RefSeq" id="WP_251933619.1">
    <property type="nucleotide sequence ID" value="NZ_CP098747.1"/>
</dbReference>
<dbReference type="SUPFAM" id="SSF52096">
    <property type="entry name" value="ClpP/crotonase"/>
    <property type="match status" value="2"/>
</dbReference>
<sequence length="540" mass="58750">MTAFTSKIVSTSDSYVTNRQEMLSLIDDLHALKDRARDLSERRRPIFEQRGQLTPRERVVRLLDPGMPFLELFGLANYMVDTDDREKSIPGASSITGIGFINGVRCMICASDSGINAGAMTQKSGEKLRNCQDIAIDKKLPFVHLVESAGANLLKYQVESWAWGGGGFQRLAKLSAAGIPTFVVLHGPSTAGGAYLPGMSDYVIGIKGRGRASLGGAALVRAATGEISDEEELAGSEMHATTTGLVEYLAEDDAHGLLIARDIVGRLDWNKNCARPTIETFEEPIYDPDEIAGVVPVDYRKPYDVREVVARLVDGSEFDEFKPRYGSTLVCLQASIYGHAVGIVGNNGPIDPDSAAKGGQFFQLCDQADIPIIFLNNITGYMVGKEYEQRGMIKHGSKMIQAVANVRVPKLTLYIGASFGAGNYGMGGFAYEPDFLFAWPNAQTGVMGGEQAATTMEQVARGVAERKGQDVDEEAFAAQKARLIHHFDSQADAFYTSGRLLDQGVIDPRDSRKVLGFALQTCWEARNRTLHPNSFGVARL</sequence>
<dbReference type="PANTHER" id="PTHR22855:SF46">
    <property type="entry name" value="METHYLCROTONOYL-COA CARBOXYLASE"/>
    <property type="match status" value="1"/>
</dbReference>
<evidence type="ECO:0000259" key="1">
    <source>
        <dbReference type="PROSITE" id="PS50980"/>
    </source>
</evidence>
<dbReference type="Gene3D" id="3.90.226.10">
    <property type="entry name" value="2-enoyl-CoA Hydratase, Chain A, domain 1"/>
    <property type="match status" value="2"/>
</dbReference>
<proteinExistence type="predicted"/>
<dbReference type="EMBL" id="CP098747">
    <property type="protein sequence ID" value="USG60739.1"/>
    <property type="molecule type" value="Genomic_DNA"/>
</dbReference>
<dbReference type="InterPro" id="IPR011763">
    <property type="entry name" value="COA_CT_C"/>
</dbReference>
<gene>
    <name evidence="3" type="ORF">NBZ79_16380</name>
</gene>
<dbReference type="PROSITE" id="PS50980">
    <property type="entry name" value="COA_CT_NTER"/>
    <property type="match status" value="1"/>
</dbReference>
<keyword evidence="4" id="KW-1185">Reference proteome</keyword>
<evidence type="ECO:0000313" key="4">
    <source>
        <dbReference type="Proteomes" id="UP001056291"/>
    </source>
</evidence>
<dbReference type="InterPro" id="IPR011762">
    <property type="entry name" value="COA_CT_N"/>
</dbReference>
<evidence type="ECO:0000313" key="3">
    <source>
        <dbReference type="EMBL" id="USG60739.1"/>
    </source>
</evidence>
<dbReference type="InterPro" id="IPR045190">
    <property type="entry name" value="MCCB/AccD1-like"/>
</dbReference>